<organism evidence="1">
    <name type="scientific">marine metagenome</name>
    <dbReference type="NCBI Taxonomy" id="408172"/>
    <lineage>
        <taxon>unclassified sequences</taxon>
        <taxon>metagenomes</taxon>
        <taxon>ecological metagenomes</taxon>
    </lineage>
</organism>
<reference evidence="1" key="1">
    <citation type="submission" date="2018-05" db="EMBL/GenBank/DDBJ databases">
        <authorList>
            <person name="Lanie J.A."/>
            <person name="Ng W.-L."/>
            <person name="Kazmierczak K.M."/>
            <person name="Andrzejewski T.M."/>
            <person name="Davidsen T.M."/>
            <person name="Wayne K.J."/>
            <person name="Tettelin H."/>
            <person name="Glass J.I."/>
            <person name="Rusch D."/>
            <person name="Podicherti R."/>
            <person name="Tsui H.-C.T."/>
            <person name="Winkler M.E."/>
        </authorList>
    </citation>
    <scope>NUCLEOTIDE SEQUENCE</scope>
</reference>
<dbReference type="AlphaFoldDB" id="A0A382TTN4"/>
<dbReference type="EMBL" id="UINC01139082">
    <property type="protein sequence ID" value="SVD25414.1"/>
    <property type="molecule type" value="Genomic_DNA"/>
</dbReference>
<accession>A0A382TTN4</accession>
<name>A0A382TTN4_9ZZZZ</name>
<gene>
    <name evidence="1" type="ORF">METZ01_LOCUS378268</name>
</gene>
<protein>
    <submittedName>
        <fullName evidence="1">Uncharacterized protein</fullName>
    </submittedName>
</protein>
<sequence>MTDQKIETLSFSIGGFHAGWEQIIWHENKLQHQFYQHIYPEHIKIPPDKIYSETVPLEKDWEIFWKEVDKLKVWSWKKDYLNEGMLDGTQWELEIKIEGKRRRKMYGSNAYPKPKGTFESFINALNKLSKSNLEFAYDEF</sequence>
<evidence type="ECO:0000313" key="1">
    <source>
        <dbReference type="EMBL" id="SVD25414.1"/>
    </source>
</evidence>
<proteinExistence type="predicted"/>